<dbReference type="PROSITE" id="PS00995">
    <property type="entry name" value="TCP1_3"/>
    <property type="match status" value="1"/>
</dbReference>
<sequence length="527" mass="56982">MSSKSTPKMKNFQNKSKPADIRGSNINAAKSVADAIRTSLGPRGMDKMIQAPKGEVTITNDGATILKQMKLLHPSAKMLVELAKAQDVAAGDGTTTVVVICGSLLEASLKLLEKGIHPTTISDAFMKAAVKSIEILEKMAIPLDLSDRQSLLKSATTSLSSKTVSQYGNLAPIAVDAVLKVIDPAKDHDVDLHDIKVIQKLGGTMEDTELIDGLVFLQKASNISSLSKVDKPRIGLIQFCISPPKTDMDNQVVISDYSAMDRVLREERKYILDICKQIKAAGCNVLLVQKSILRDAVNDLAHHLLDKLKIMVIKDIEREEIEFITKSLGCRPIASLDHFLPEHLASADQVEIISDGTGKLVKITGLQGAGKTVTIIVKGSNKLVIEEAERSIHDALCVIRCLVKKRFLIAGGGAPETEISHHLYQYAQGLSGVEAYCFKAYAEALTVIPYTLAENAGLSPIGTVTELRNQHALGLSSSGINVRKGSITNMIDENVLQPLLVSTNAIMLATETVRSILKVDDIVNTIR</sequence>
<accession>A0AA88LCD4</accession>
<dbReference type="CDD" id="cd03338">
    <property type="entry name" value="TCP1_delta"/>
    <property type="match status" value="1"/>
</dbReference>
<dbReference type="InterPro" id="IPR053374">
    <property type="entry name" value="TCP-1_chaperonin"/>
</dbReference>
<evidence type="ECO:0000256" key="2">
    <source>
        <dbReference type="ARBA" id="ARBA00008020"/>
    </source>
</evidence>
<comment type="similarity">
    <text evidence="2 8">Belongs to the TCP-1 chaperonin family.</text>
</comment>
<comment type="caution">
    <text evidence="11">The sequence shown here is derived from an EMBL/GenBank/DDBJ whole genome shotgun (WGS) entry which is preliminary data.</text>
</comment>
<feature type="region of interest" description="Disordered" evidence="10">
    <location>
        <begin position="1"/>
        <end position="21"/>
    </location>
</feature>
<dbReference type="Pfam" id="PF00118">
    <property type="entry name" value="Cpn60_TCP1"/>
    <property type="match status" value="1"/>
</dbReference>
<dbReference type="PANTHER" id="PTHR11353">
    <property type="entry name" value="CHAPERONIN"/>
    <property type="match status" value="1"/>
</dbReference>
<dbReference type="AlphaFoldDB" id="A0AA88LCD4"/>
<evidence type="ECO:0000313" key="12">
    <source>
        <dbReference type="Proteomes" id="UP001187531"/>
    </source>
</evidence>
<dbReference type="PROSITE" id="PS00751">
    <property type="entry name" value="TCP1_2"/>
    <property type="match status" value="1"/>
</dbReference>
<evidence type="ECO:0000256" key="1">
    <source>
        <dbReference type="ARBA" id="ARBA00004496"/>
    </source>
</evidence>
<dbReference type="InterPro" id="IPR054827">
    <property type="entry name" value="thermosome_alpha"/>
</dbReference>
<dbReference type="InterPro" id="IPR017998">
    <property type="entry name" value="Chaperone_TCP-1"/>
</dbReference>
<evidence type="ECO:0000256" key="9">
    <source>
        <dbReference type="RuleBase" id="RU004192"/>
    </source>
</evidence>
<evidence type="ECO:0000256" key="7">
    <source>
        <dbReference type="ARBA" id="ARBA00023186"/>
    </source>
</evidence>
<dbReference type="GO" id="GO:0016887">
    <property type="term" value="F:ATP hydrolysis activity"/>
    <property type="evidence" value="ECO:0007669"/>
    <property type="project" value="InterPro"/>
</dbReference>
<dbReference type="InterPro" id="IPR027409">
    <property type="entry name" value="GroEL-like_apical_dom_sf"/>
</dbReference>
<name>A0AA88LCD4_ARTSF</name>
<keyword evidence="7 8" id="KW-0143">Chaperone</keyword>
<dbReference type="EMBL" id="JAVRJZ010000012">
    <property type="protein sequence ID" value="KAK2716220.1"/>
    <property type="molecule type" value="Genomic_DNA"/>
</dbReference>
<dbReference type="NCBIfam" id="NF041083">
    <property type="entry name" value="thermosome_beta"/>
    <property type="match status" value="1"/>
</dbReference>
<organism evidence="11 12">
    <name type="scientific">Artemia franciscana</name>
    <name type="common">Brine shrimp</name>
    <name type="synonym">Artemia sanfranciscana</name>
    <dbReference type="NCBI Taxonomy" id="6661"/>
    <lineage>
        <taxon>Eukaryota</taxon>
        <taxon>Metazoa</taxon>
        <taxon>Ecdysozoa</taxon>
        <taxon>Arthropoda</taxon>
        <taxon>Crustacea</taxon>
        <taxon>Branchiopoda</taxon>
        <taxon>Anostraca</taxon>
        <taxon>Artemiidae</taxon>
        <taxon>Artemia</taxon>
    </lineage>
</organism>
<dbReference type="SUPFAM" id="SSF52029">
    <property type="entry name" value="GroEL apical domain-like"/>
    <property type="match status" value="1"/>
</dbReference>
<dbReference type="NCBIfam" id="NF041082">
    <property type="entry name" value="thermosome_alpha"/>
    <property type="match status" value="1"/>
</dbReference>
<dbReference type="GO" id="GO:0051082">
    <property type="term" value="F:unfolded protein binding"/>
    <property type="evidence" value="ECO:0007669"/>
    <property type="project" value="InterPro"/>
</dbReference>
<dbReference type="Gene3D" id="1.10.560.10">
    <property type="entry name" value="GroEL-like equatorial domain"/>
    <property type="match status" value="1"/>
</dbReference>
<dbReference type="FunFam" id="3.50.7.10:FF:000010">
    <property type="entry name" value="T-complex protein 1 subunit delta"/>
    <property type="match status" value="1"/>
</dbReference>
<dbReference type="InterPro" id="IPR002423">
    <property type="entry name" value="Cpn60/GroEL/TCP-1"/>
</dbReference>
<dbReference type="NCBIfam" id="TIGR02342">
    <property type="entry name" value="chap_CCT_delta"/>
    <property type="match status" value="1"/>
</dbReference>
<dbReference type="SUPFAM" id="SSF54849">
    <property type="entry name" value="GroEL-intermediate domain like"/>
    <property type="match status" value="1"/>
</dbReference>
<dbReference type="PROSITE" id="PS00750">
    <property type="entry name" value="TCP1_1"/>
    <property type="match status" value="1"/>
</dbReference>
<dbReference type="PRINTS" id="PR00304">
    <property type="entry name" value="TCOMPLEXTCP1"/>
</dbReference>
<evidence type="ECO:0000256" key="6">
    <source>
        <dbReference type="ARBA" id="ARBA00022840"/>
    </source>
</evidence>
<dbReference type="SUPFAM" id="SSF48592">
    <property type="entry name" value="GroEL equatorial domain-like"/>
    <property type="match status" value="1"/>
</dbReference>
<dbReference type="Proteomes" id="UP001187531">
    <property type="component" value="Unassembled WGS sequence"/>
</dbReference>
<keyword evidence="12" id="KW-1185">Reference proteome</keyword>
<keyword evidence="6 8" id="KW-0067">ATP-binding</keyword>
<dbReference type="InterPro" id="IPR012717">
    <property type="entry name" value="Chap_CCT_delta"/>
</dbReference>
<comment type="subcellular location">
    <subcellularLocation>
        <location evidence="1">Cytoplasm</location>
    </subcellularLocation>
</comment>
<dbReference type="Gene3D" id="3.30.260.10">
    <property type="entry name" value="TCP-1-like chaperonin intermediate domain"/>
    <property type="match status" value="1"/>
</dbReference>
<dbReference type="GO" id="GO:0140662">
    <property type="term" value="F:ATP-dependent protein folding chaperone"/>
    <property type="evidence" value="ECO:0007669"/>
    <property type="project" value="InterPro"/>
</dbReference>
<evidence type="ECO:0000256" key="8">
    <source>
        <dbReference type="RuleBase" id="RU004187"/>
    </source>
</evidence>
<dbReference type="InterPro" id="IPR027413">
    <property type="entry name" value="GROEL-like_equatorial_sf"/>
</dbReference>
<dbReference type="Gene3D" id="3.50.7.10">
    <property type="entry name" value="GroEL"/>
    <property type="match status" value="1"/>
</dbReference>
<evidence type="ECO:0000256" key="3">
    <source>
        <dbReference type="ARBA" id="ARBA00016107"/>
    </source>
</evidence>
<dbReference type="InterPro" id="IPR002194">
    <property type="entry name" value="Chaperonin_TCP-1_CS"/>
</dbReference>
<feature type="compositionally biased region" description="Polar residues" evidence="10">
    <location>
        <begin position="1"/>
        <end position="16"/>
    </location>
</feature>
<dbReference type="InterPro" id="IPR027410">
    <property type="entry name" value="TCP-1-like_intermed_sf"/>
</dbReference>
<proteinExistence type="inferred from homology"/>
<evidence type="ECO:0000256" key="5">
    <source>
        <dbReference type="ARBA" id="ARBA00022741"/>
    </source>
</evidence>
<gene>
    <name evidence="11" type="ORF">QYM36_010710</name>
</gene>
<evidence type="ECO:0000313" key="11">
    <source>
        <dbReference type="EMBL" id="KAK2716220.1"/>
    </source>
</evidence>
<dbReference type="GO" id="GO:0005524">
    <property type="term" value="F:ATP binding"/>
    <property type="evidence" value="ECO:0007669"/>
    <property type="project" value="UniProtKB-KW"/>
</dbReference>
<reference evidence="11" key="1">
    <citation type="submission" date="2023-07" db="EMBL/GenBank/DDBJ databases">
        <title>Chromosome-level genome assembly of Artemia franciscana.</title>
        <authorList>
            <person name="Jo E."/>
        </authorList>
    </citation>
    <scope>NUCLEOTIDE SEQUENCE</scope>
    <source>
        <tissue evidence="11">Whole body</tissue>
    </source>
</reference>
<evidence type="ECO:0000256" key="10">
    <source>
        <dbReference type="SAM" id="MobiDB-lite"/>
    </source>
</evidence>
<keyword evidence="5 8" id="KW-0547">Nucleotide-binding</keyword>
<protein>
    <recommendedName>
        <fullName evidence="3 9">T-complex protein 1 subunit delta</fullName>
    </recommendedName>
</protein>
<keyword evidence="4" id="KW-0963">Cytoplasm</keyword>
<evidence type="ECO:0000256" key="4">
    <source>
        <dbReference type="ARBA" id="ARBA00022490"/>
    </source>
</evidence>
<dbReference type="GO" id="GO:0005737">
    <property type="term" value="C:cytoplasm"/>
    <property type="evidence" value="ECO:0007669"/>
    <property type="project" value="UniProtKB-SubCell"/>
</dbReference>